<sequence>MSQGLSYADAVRILGGSGPLAKAVDNLLGGVLSVATAGGSDLAISLFDAKTEVVRLGTLVSTTLSDSVRGLGRYERSERLQAAHAVLVVAAFFESLEECLAAAGVESVDFSRDDQLRFAGDLAVGDLVGRVLSTAVPLPAPDVPYAGLLDRLRSWFIDSAIIMRRHLTGFAAWERADDRKRGTATSLLANRLPDLAVARYDEAHRRLAEEIPEFAIWSERLAARAATRGLERLESVLLEATSGRDPSRHRAALARAYRADLDRPVFGSSVFGSGSDGLRLPALGAAYLDPIFRMRVAGPGARPADDHWWTAAQTSTDIAGFLASYLMTTRAAEAPMLLLGQPGAGKSSLTRILAARLPAADFFVCRVALREVPAEAEVQDQIELALRAAIGETVSWASLVASADGALPVVLLDGFDELLQATGLHHSDYLQRVAAFQQREAALGRPVAIMVTSRVAVADRARLPVGALAVRLEPFDDAQIERWLSVWNTSVARPLTLDVLRPLRHLAEQPLLLLMLALYDATGDALRGDAAVLEGGQLYERLLASFAAREVRRLHAGQPDAQLPALVEQELLRLSVVAFAMFHRLRLWVTERELDADLAGLGLTPSRPGRTEAFRTPLTAGQEMVGRFFFIQRAQAVQDDQTLQTYEFLHATFGEYLVARFVVQAVRDTEARERASTLALRLGPAQDDDLLRSLLGFTALTARATILPFIAEQLAGPDRERLRAWLIERTSLAVTRPTYAESSYRPIDKRADHWMATYSFNLLLLTLACGGQLRASDLHTLTNDPAYWMRASALQWRAAIPGDMYMDALEVLKVTRGWHEGKRDITLELALDWTADPPAPMDVAWFNDHAPGTDHPNIYRSDFGVHTLLRSMHLSNSLGDSTLLHTLEPLLALMPDALTTFVATDGIEQSLARTVVETWLASAADDDPPETRIARYEHLRAAIAEAGWSRPDIPAVLALLAQALLADTDRLPRDLVVELTKSVILGLPDTPPRTAELAARCLLSPQTATMLATAPVLAGIVAAHMETLSRETLAEALNAILAHGDVNGIRIHDLVNQLDTVADGRRRTAVERHDPTLAERLDAFR</sequence>
<name>A0ABS1VH17_9ACTN</name>
<reference evidence="2 3" key="1">
    <citation type="submission" date="2021-01" db="EMBL/GenBank/DDBJ databases">
        <title>Actinoplanes sp. nov. LDG1-01 isolated from lichen.</title>
        <authorList>
            <person name="Saeng-In P."/>
            <person name="Phongsopitanun W."/>
            <person name="Kanchanasin P."/>
            <person name="Yuki M."/>
            <person name="Kudo T."/>
            <person name="Ohkuma M."/>
            <person name="Tanasupawat S."/>
        </authorList>
    </citation>
    <scope>NUCLEOTIDE SEQUENCE [LARGE SCALE GENOMIC DNA]</scope>
    <source>
        <strain evidence="2 3">LDG1-01</strain>
    </source>
</reference>
<dbReference type="InterPro" id="IPR054567">
    <property type="entry name" value="NNH7"/>
</dbReference>
<organism evidence="2 3">
    <name type="scientific">Paractinoplanes lichenicola</name>
    <dbReference type="NCBI Taxonomy" id="2802976"/>
    <lineage>
        <taxon>Bacteria</taxon>
        <taxon>Bacillati</taxon>
        <taxon>Actinomycetota</taxon>
        <taxon>Actinomycetes</taxon>
        <taxon>Micromonosporales</taxon>
        <taxon>Micromonosporaceae</taxon>
        <taxon>Paractinoplanes</taxon>
    </lineage>
</organism>
<dbReference type="Pfam" id="PF22738">
    <property type="entry name" value="NNH7"/>
    <property type="match status" value="1"/>
</dbReference>
<dbReference type="Proteomes" id="UP000598996">
    <property type="component" value="Unassembled WGS sequence"/>
</dbReference>
<gene>
    <name evidence="2" type="ORF">JKJ07_06340</name>
</gene>
<protein>
    <recommendedName>
        <fullName evidence="1">NACHT N-terminal Helical domain-containing protein</fullName>
    </recommendedName>
</protein>
<evidence type="ECO:0000313" key="3">
    <source>
        <dbReference type="Proteomes" id="UP000598996"/>
    </source>
</evidence>
<dbReference type="EMBL" id="JAENHO010000002">
    <property type="protein sequence ID" value="MBL7253925.1"/>
    <property type="molecule type" value="Genomic_DNA"/>
</dbReference>
<feature type="domain" description="NACHT N-terminal Helical" evidence="1">
    <location>
        <begin position="3"/>
        <end position="220"/>
    </location>
</feature>
<dbReference type="SUPFAM" id="SSF52540">
    <property type="entry name" value="P-loop containing nucleoside triphosphate hydrolases"/>
    <property type="match status" value="1"/>
</dbReference>
<proteinExistence type="predicted"/>
<dbReference type="InterPro" id="IPR027417">
    <property type="entry name" value="P-loop_NTPase"/>
</dbReference>
<keyword evidence="3" id="KW-1185">Reference proteome</keyword>
<evidence type="ECO:0000313" key="2">
    <source>
        <dbReference type="EMBL" id="MBL7253925.1"/>
    </source>
</evidence>
<accession>A0ABS1VH17</accession>
<comment type="caution">
    <text evidence="2">The sequence shown here is derived from an EMBL/GenBank/DDBJ whole genome shotgun (WGS) entry which is preliminary data.</text>
</comment>
<dbReference type="RefSeq" id="WP_202990291.1">
    <property type="nucleotide sequence ID" value="NZ_JAENHO010000002.1"/>
</dbReference>
<dbReference type="Gene3D" id="3.40.50.300">
    <property type="entry name" value="P-loop containing nucleotide triphosphate hydrolases"/>
    <property type="match status" value="1"/>
</dbReference>
<evidence type="ECO:0000259" key="1">
    <source>
        <dbReference type="Pfam" id="PF22738"/>
    </source>
</evidence>